<protein>
    <recommendedName>
        <fullName evidence="9">Carbamoyl phosphate synthase small chain</fullName>
        <ecNumber evidence="9">6.3.5.5</ecNumber>
    </recommendedName>
    <alternativeName>
        <fullName evidence="9">Carbamoyl phosphate synthetase glutamine chain</fullName>
    </alternativeName>
</protein>
<feature type="binding site" evidence="9">
    <location>
        <position position="284"/>
    </location>
    <ligand>
        <name>L-glutamine</name>
        <dbReference type="ChEBI" id="CHEBI:58359"/>
    </ligand>
</feature>
<feature type="binding site" evidence="9">
    <location>
        <position position="281"/>
    </location>
    <ligand>
        <name>L-glutamine</name>
        <dbReference type="ChEBI" id="CHEBI:58359"/>
    </ligand>
</feature>
<dbReference type="RefSeq" id="WP_044214830.1">
    <property type="nucleotide sequence ID" value="NZ_CP006745.1"/>
</dbReference>
<dbReference type="PANTHER" id="PTHR43418:SF7">
    <property type="entry name" value="CARBAMOYL-PHOSPHATE SYNTHASE SMALL CHAIN"/>
    <property type="match status" value="1"/>
</dbReference>
<keyword evidence="4 9" id="KW-0547">Nucleotide-binding</keyword>
<dbReference type="GO" id="GO:0006207">
    <property type="term" value="P:'de novo' pyrimidine nucleobase biosynthetic process"/>
    <property type="evidence" value="ECO:0007669"/>
    <property type="project" value="InterPro"/>
</dbReference>
<dbReference type="PRINTS" id="PR00096">
    <property type="entry name" value="GATASE"/>
</dbReference>
<evidence type="ECO:0000313" key="12">
    <source>
        <dbReference type="Proteomes" id="UP000018700"/>
    </source>
</evidence>
<dbReference type="GO" id="GO:0044205">
    <property type="term" value="P:'de novo' UMP biosynthetic process"/>
    <property type="evidence" value="ECO:0007669"/>
    <property type="project" value="UniProtKB-UniRule"/>
</dbReference>
<dbReference type="eggNOG" id="COG0505">
    <property type="taxonomic scope" value="Bacteria"/>
</dbReference>
<dbReference type="KEGG" id="efk:P856_173"/>
<feature type="active site" evidence="9">
    <location>
        <position position="364"/>
    </location>
</feature>
<dbReference type="PATRIC" id="fig|1401328.3.peg.165"/>
<dbReference type="STRING" id="1401328.P856_173"/>
<gene>
    <name evidence="9 11" type="primary">carA</name>
    <name evidence="11" type="ORF">P856_173</name>
</gene>
<evidence type="ECO:0000256" key="1">
    <source>
        <dbReference type="ARBA" id="ARBA00005077"/>
    </source>
</evidence>
<comment type="function">
    <text evidence="9">Small subunit of the glutamine-dependent carbamoyl phosphate synthetase (CPSase). CPSase catalyzes the formation of carbamoyl phosphate from the ammonia moiety of glutamine, carbonate, and phosphate donated by ATP, constituting the first step of 2 biosynthetic pathways, one leading to arginine and/or urea and the other to pyrimidine nucleotides. The small subunit (glutamine amidotransferase) binds and cleaves glutamine to supply the large subunit with the substrate ammonia.</text>
</comment>
<evidence type="ECO:0000313" key="11">
    <source>
        <dbReference type="EMBL" id="AHC73409.1"/>
    </source>
</evidence>
<dbReference type="NCBIfam" id="TIGR01368">
    <property type="entry name" value="CPSaseIIsmall"/>
    <property type="match status" value="1"/>
</dbReference>
<comment type="subunit">
    <text evidence="9">Composed of two chains; the small (or glutamine) chain promotes the hydrolysis of glutamine to ammonia, which is used by the large (or ammonia) chain to synthesize carbamoyl phosphate. Tetramer of heterodimers (alpha,beta)4.</text>
</comment>
<evidence type="ECO:0000256" key="2">
    <source>
        <dbReference type="ARBA" id="ARBA00007800"/>
    </source>
</evidence>
<dbReference type="Gene3D" id="3.50.30.20">
    <property type="entry name" value="Carbamoyl-phosphate synthase small subunit, N-terminal domain"/>
    <property type="match status" value="1"/>
</dbReference>
<organism evidence="11 12">
    <name type="scientific">Candidatus Endolissoclinum faulkneri L5</name>
    <dbReference type="NCBI Taxonomy" id="1401328"/>
    <lineage>
        <taxon>Bacteria</taxon>
        <taxon>Pseudomonadati</taxon>
        <taxon>Pseudomonadota</taxon>
        <taxon>Alphaproteobacteria</taxon>
        <taxon>Rhodospirillales</taxon>
        <taxon>Rhodospirillaceae</taxon>
        <taxon>Candidatus Endolissoclinum</taxon>
    </lineage>
</organism>
<dbReference type="AlphaFoldDB" id="V9TR82"/>
<dbReference type="NCBIfam" id="NF009475">
    <property type="entry name" value="PRK12838.1"/>
    <property type="match status" value="1"/>
</dbReference>
<evidence type="ECO:0000256" key="7">
    <source>
        <dbReference type="ARBA" id="ARBA00022975"/>
    </source>
</evidence>
<feature type="binding site" evidence="9">
    <location>
        <position position="322"/>
    </location>
    <ligand>
        <name>L-glutamine</name>
        <dbReference type="ChEBI" id="CHEBI:58359"/>
    </ligand>
</feature>
<dbReference type="GO" id="GO:0004088">
    <property type="term" value="F:carbamoyl-phosphate synthase (glutamine-hydrolyzing) activity"/>
    <property type="evidence" value="ECO:0007669"/>
    <property type="project" value="UniProtKB-UniRule"/>
</dbReference>
<reference evidence="11 12" key="1">
    <citation type="journal article" date="2013" name="PLoS ONE">
        <title>Bacterial endosymbiosis in a chordate host: long-term co-evolution and conservation of secondary metabolism.</title>
        <authorList>
            <person name="Kwan J.C."/>
            <person name="Schmidt E.W."/>
        </authorList>
    </citation>
    <scope>NUCLEOTIDE SEQUENCE [LARGE SCALE GENOMIC DNA]</scope>
    <source>
        <strain evidence="12">faulkneri L5</strain>
    </source>
</reference>
<dbReference type="InterPro" id="IPR029062">
    <property type="entry name" value="Class_I_gatase-like"/>
</dbReference>
<dbReference type="InterPro" id="IPR050472">
    <property type="entry name" value="Anth_synth/Amidotransfase"/>
</dbReference>
<evidence type="ECO:0000256" key="5">
    <source>
        <dbReference type="ARBA" id="ARBA00022840"/>
    </source>
</evidence>
<dbReference type="EMBL" id="CP006745">
    <property type="protein sequence ID" value="AHC73409.1"/>
    <property type="molecule type" value="Genomic_DNA"/>
</dbReference>
<dbReference type="SUPFAM" id="SSF52317">
    <property type="entry name" value="Class I glutamine amidotransferase-like"/>
    <property type="match status" value="1"/>
</dbReference>
<dbReference type="InterPro" id="IPR036480">
    <property type="entry name" value="CarbP_synth_ssu_N_sf"/>
</dbReference>
<dbReference type="InterPro" id="IPR002474">
    <property type="entry name" value="CarbamoylP_synth_ssu_N"/>
</dbReference>
<sequence>MTNVISYEATAVLILADGTTIFGRGFGANVTRVGEIVFNTSMTGYQEIITDPSYADQIIIFTFPHVGNVGTNVNDYETASPAAIGCVLRADITDFSNYRAEHTFSDWLKFHNLPCISRVDTRWLTRRIRDHGIIYGALCVDYDGKFNLDSLKKQIIECSCMKDIDLVEKVTCRNNYSWNTTLWNFAKDGSREGYGKMTAPKKHVVAIDYGAKRNMLRNLAAICCRVTVVSANATAEEIFSYSPDGVFLTNGPGDPAITGVYAVPEIKKLIESDKPIFGICLGHQLLALALGAKTVRMNIGHRGSNHPVKYLETGKVEITTQNHGFVVVENSLPDGLTITHCSLFDTSIEGIKVDNKPIFSVQYHPEASPGPTDSHYLFTNFLKAMSG</sequence>
<dbReference type="PRINTS" id="PR00099">
    <property type="entry name" value="CPSGATASE"/>
</dbReference>
<evidence type="ECO:0000259" key="10">
    <source>
        <dbReference type="SMART" id="SM01097"/>
    </source>
</evidence>
<comment type="similarity">
    <text evidence="2 9">Belongs to the CarA family.</text>
</comment>
<dbReference type="UniPathway" id="UPA00070">
    <property type="reaction ID" value="UER00115"/>
</dbReference>
<accession>V9TR82</accession>
<dbReference type="InterPro" id="IPR035686">
    <property type="entry name" value="CPSase_GATase1"/>
</dbReference>
<feature type="active site" description="Nucleophile" evidence="9">
    <location>
        <position position="280"/>
    </location>
</feature>
<feature type="binding site" evidence="9">
    <location>
        <position position="253"/>
    </location>
    <ligand>
        <name>L-glutamine</name>
        <dbReference type="ChEBI" id="CHEBI:58359"/>
    </ligand>
</feature>
<dbReference type="Gene3D" id="3.40.50.880">
    <property type="match status" value="1"/>
</dbReference>
<feature type="active site" evidence="9">
    <location>
        <position position="366"/>
    </location>
</feature>
<keyword evidence="9" id="KW-0055">Arginine biosynthesis</keyword>
<feature type="binding site" evidence="9">
    <location>
        <position position="53"/>
    </location>
    <ligand>
        <name>L-glutamine</name>
        <dbReference type="ChEBI" id="CHEBI:58359"/>
    </ligand>
</feature>
<evidence type="ECO:0000256" key="6">
    <source>
        <dbReference type="ARBA" id="ARBA00022962"/>
    </source>
</evidence>
<dbReference type="SUPFAM" id="SSF52021">
    <property type="entry name" value="Carbamoyl phosphate synthetase, small subunit N-terminal domain"/>
    <property type="match status" value="1"/>
</dbReference>
<comment type="catalytic activity">
    <reaction evidence="8 9">
        <text>hydrogencarbonate + L-glutamine + 2 ATP + H2O = carbamoyl phosphate + L-glutamate + 2 ADP + phosphate + 2 H(+)</text>
        <dbReference type="Rhea" id="RHEA:18633"/>
        <dbReference type="ChEBI" id="CHEBI:15377"/>
        <dbReference type="ChEBI" id="CHEBI:15378"/>
        <dbReference type="ChEBI" id="CHEBI:17544"/>
        <dbReference type="ChEBI" id="CHEBI:29985"/>
        <dbReference type="ChEBI" id="CHEBI:30616"/>
        <dbReference type="ChEBI" id="CHEBI:43474"/>
        <dbReference type="ChEBI" id="CHEBI:58228"/>
        <dbReference type="ChEBI" id="CHEBI:58359"/>
        <dbReference type="ChEBI" id="CHEBI:456216"/>
        <dbReference type="EC" id="6.3.5.5"/>
    </reaction>
</comment>
<keyword evidence="3 9" id="KW-0436">Ligase</keyword>
<dbReference type="GO" id="GO:0004359">
    <property type="term" value="F:glutaminase activity"/>
    <property type="evidence" value="ECO:0007669"/>
    <property type="project" value="RHEA"/>
</dbReference>
<evidence type="ECO:0000256" key="9">
    <source>
        <dbReference type="HAMAP-Rule" id="MF_01209"/>
    </source>
</evidence>
<keyword evidence="12" id="KW-1185">Reference proteome</keyword>
<comment type="pathway">
    <text evidence="1 9">Amino-acid biosynthesis; L-arginine biosynthesis; carbamoyl phosphate from bicarbonate: step 1/1.</text>
</comment>
<name>V9TR82_9PROT</name>
<keyword evidence="7 9" id="KW-0665">Pyrimidine biosynthesis</keyword>
<feature type="binding site" evidence="9">
    <location>
        <position position="251"/>
    </location>
    <ligand>
        <name>L-glutamine</name>
        <dbReference type="ChEBI" id="CHEBI:58359"/>
    </ligand>
</feature>
<feature type="binding site" evidence="9">
    <location>
        <position position="324"/>
    </location>
    <ligand>
        <name>L-glutamine</name>
        <dbReference type="ChEBI" id="CHEBI:58359"/>
    </ligand>
</feature>
<dbReference type="UniPathway" id="UPA00068">
    <property type="reaction ID" value="UER00171"/>
</dbReference>
<dbReference type="InterPro" id="IPR017926">
    <property type="entry name" value="GATASE"/>
</dbReference>
<dbReference type="Pfam" id="PF00117">
    <property type="entry name" value="GATase"/>
    <property type="match status" value="1"/>
</dbReference>
<dbReference type="HOGENOM" id="CLU_035901_2_2_5"/>
<feature type="domain" description="Carbamoyl-phosphate synthase small subunit N-terminal" evidence="10">
    <location>
        <begin position="9"/>
        <end position="139"/>
    </location>
</feature>
<dbReference type="CDD" id="cd01744">
    <property type="entry name" value="GATase1_CPSase"/>
    <property type="match status" value="1"/>
</dbReference>
<dbReference type="EC" id="6.3.5.5" evidence="9"/>
<dbReference type="Pfam" id="PF00988">
    <property type="entry name" value="CPSase_sm_chain"/>
    <property type="match status" value="1"/>
</dbReference>
<keyword evidence="5 9" id="KW-0067">ATP-binding</keyword>
<evidence type="ECO:0000256" key="3">
    <source>
        <dbReference type="ARBA" id="ARBA00022598"/>
    </source>
</evidence>
<dbReference type="PANTHER" id="PTHR43418">
    <property type="entry name" value="MULTIFUNCTIONAL TRYPTOPHAN BIOSYNTHESIS PROTEIN-RELATED"/>
    <property type="match status" value="1"/>
</dbReference>
<keyword evidence="9" id="KW-0028">Amino-acid biosynthesis</keyword>
<dbReference type="GO" id="GO:0006526">
    <property type="term" value="P:L-arginine biosynthetic process"/>
    <property type="evidence" value="ECO:0007669"/>
    <property type="project" value="UniProtKB-UniRule"/>
</dbReference>
<dbReference type="PRINTS" id="PR00097">
    <property type="entry name" value="ANTSNTHASEII"/>
</dbReference>
<feature type="binding site" evidence="9">
    <location>
        <position position="325"/>
    </location>
    <ligand>
        <name>L-glutamine</name>
        <dbReference type="ChEBI" id="CHEBI:58359"/>
    </ligand>
</feature>
<comment type="catalytic activity">
    <reaction evidence="9">
        <text>L-glutamine + H2O = L-glutamate + NH4(+)</text>
        <dbReference type="Rhea" id="RHEA:15889"/>
        <dbReference type="ChEBI" id="CHEBI:15377"/>
        <dbReference type="ChEBI" id="CHEBI:28938"/>
        <dbReference type="ChEBI" id="CHEBI:29985"/>
        <dbReference type="ChEBI" id="CHEBI:58359"/>
    </reaction>
</comment>
<dbReference type="InterPro" id="IPR006274">
    <property type="entry name" value="CarbamoylP_synth_ssu"/>
</dbReference>
<comment type="pathway">
    <text evidence="9">Pyrimidine metabolism; UMP biosynthesis via de novo pathway; (S)-dihydroorotate from bicarbonate: step 1/3.</text>
</comment>
<dbReference type="PROSITE" id="PS51273">
    <property type="entry name" value="GATASE_TYPE_1"/>
    <property type="match status" value="1"/>
</dbReference>
<keyword evidence="6 9" id="KW-0315">Glutamine amidotransferase</keyword>
<evidence type="ECO:0000256" key="8">
    <source>
        <dbReference type="ARBA" id="ARBA00048816"/>
    </source>
</evidence>
<dbReference type="SMART" id="SM01097">
    <property type="entry name" value="CPSase_sm_chain"/>
    <property type="match status" value="1"/>
</dbReference>
<feature type="region of interest" description="CPSase" evidence="9">
    <location>
        <begin position="1"/>
        <end position="202"/>
    </location>
</feature>
<proteinExistence type="inferred from homology"/>
<dbReference type="GO" id="GO:0005524">
    <property type="term" value="F:ATP binding"/>
    <property type="evidence" value="ECO:0007669"/>
    <property type="project" value="UniProtKB-UniRule"/>
</dbReference>
<dbReference type="HAMAP" id="MF_01209">
    <property type="entry name" value="CPSase_S_chain"/>
    <property type="match status" value="1"/>
</dbReference>
<evidence type="ECO:0000256" key="4">
    <source>
        <dbReference type="ARBA" id="ARBA00022741"/>
    </source>
</evidence>
<dbReference type="Proteomes" id="UP000018700">
    <property type="component" value="Chromosome"/>
</dbReference>
<dbReference type="GO" id="GO:0006541">
    <property type="term" value="P:glutamine metabolic process"/>
    <property type="evidence" value="ECO:0007669"/>
    <property type="project" value="InterPro"/>
</dbReference>